<evidence type="ECO:0000313" key="1">
    <source>
        <dbReference type="EMBL" id="SIT57002.1"/>
    </source>
</evidence>
<dbReference type="STRING" id="1631249.BQ8794_30451"/>
<dbReference type="SUPFAM" id="SSF54909">
    <property type="entry name" value="Dimeric alpha+beta barrel"/>
    <property type="match status" value="1"/>
</dbReference>
<protein>
    <recommendedName>
        <fullName evidence="3">Ethyl tert-butyl ether degradation EthD</fullName>
    </recommendedName>
</protein>
<dbReference type="RefSeq" id="WP_077380442.1">
    <property type="nucleotide sequence ID" value="NZ_FTPD01000023.1"/>
</dbReference>
<dbReference type="AlphaFoldDB" id="A0A1R3VDV8"/>
<proteinExistence type="predicted"/>
<evidence type="ECO:0008006" key="3">
    <source>
        <dbReference type="Google" id="ProtNLM"/>
    </source>
</evidence>
<sequence>MIIRYALFEGEIHSGREAEFRQFVKDRLVPLWTQFPEAEEIRILDETIRDEGAPAYAMALAIRYPDMAACELALQSPIRSKSREVTGELLKMFTGRVHHHVFDASEYEPTRAPEE</sequence>
<organism evidence="1 2">
    <name type="scientific">Mesorhizobium prunaredense</name>
    <dbReference type="NCBI Taxonomy" id="1631249"/>
    <lineage>
        <taxon>Bacteria</taxon>
        <taxon>Pseudomonadati</taxon>
        <taxon>Pseudomonadota</taxon>
        <taxon>Alphaproteobacteria</taxon>
        <taxon>Hyphomicrobiales</taxon>
        <taxon>Phyllobacteriaceae</taxon>
        <taxon>Mesorhizobium</taxon>
    </lineage>
</organism>
<name>A0A1R3VDV8_9HYPH</name>
<accession>A0A1R3VDV8</accession>
<dbReference type="EMBL" id="FTPD01000023">
    <property type="protein sequence ID" value="SIT57002.1"/>
    <property type="molecule type" value="Genomic_DNA"/>
</dbReference>
<keyword evidence="2" id="KW-1185">Reference proteome</keyword>
<gene>
    <name evidence="1" type="ORF">BQ8794_30451</name>
</gene>
<evidence type="ECO:0000313" key="2">
    <source>
        <dbReference type="Proteomes" id="UP000188388"/>
    </source>
</evidence>
<reference evidence="2" key="1">
    <citation type="submission" date="2017-01" db="EMBL/GenBank/DDBJ databases">
        <authorList>
            <person name="Brunel B."/>
        </authorList>
    </citation>
    <scope>NUCLEOTIDE SEQUENCE [LARGE SCALE GENOMIC DNA]</scope>
</reference>
<dbReference type="InterPro" id="IPR011008">
    <property type="entry name" value="Dimeric_a/b-barrel"/>
</dbReference>
<dbReference type="Proteomes" id="UP000188388">
    <property type="component" value="Unassembled WGS sequence"/>
</dbReference>